<feature type="domain" description="Molybdopterin oxidoreductase" evidence="5">
    <location>
        <begin position="63"/>
        <end position="503"/>
    </location>
</feature>
<evidence type="ECO:0000313" key="9">
    <source>
        <dbReference type="Proteomes" id="UP001430755"/>
    </source>
</evidence>
<organism evidence="8 9">
    <name type="scientific">Adlercreutzia faecimuris</name>
    <dbReference type="NCBI Taxonomy" id="2897341"/>
    <lineage>
        <taxon>Bacteria</taxon>
        <taxon>Bacillati</taxon>
        <taxon>Actinomycetota</taxon>
        <taxon>Coriobacteriia</taxon>
        <taxon>Eggerthellales</taxon>
        <taxon>Eggerthellaceae</taxon>
        <taxon>Adlercreutzia</taxon>
    </lineage>
</organism>
<evidence type="ECO:0000256" key="2">
    <source>
        <dbReference type="ARBA" id="ARBA00022723"/>
    </source>
</evidence>
<evidence type="ECO:0000256" key="4">
    <source>
        <dbReference type="ARBA" id="ARBA00023014"/>
    </source>
</evidence>
<evidence type="ECO:0000259" key="7">
    <source>
        <dbReference type="Pfam" id="PF04879"/>
    </source>
</evidence>
<keyword evidence="3" id="KW-0408">Iron</keyword>
<dbReference type="Pfam" id="PF00384">
    <property type="entry name" value="Molybdopterin"/>
    <property type="match status" value="1"/>
</dbReference>
<dbReference type="InterPro" id="IPR050612">
    <property type="entry name" value="Prok_Mopterin_Oxidored"/>
</dbReference>
<gene>
    <name evidence="8" type="ORF">LPT13_04520</name>
</gene>
<evidence type="ECO:0000259" key="6">
    <source>
        <dbReference type="Pfam" id="PF01568"/>
    </source>
</evidence>
<evidence type="ECO:0000313" key="8">
    <source>
        <dbReference type="EMBL" id="MCI2241619.1"/>
    </source>
</evidence>
<dbReference type="InterPro" id="IPR006656">
    <property type="entry name" value="Mopterin_OxRdtase"/>
</dbReference>
<dbReference type="Pfam" id="PF01568">
    <property type="entry name" value="Molydop_binding"/>
    <property type="match status" value="1"/>
</dbReference>
<comment type="similarity">
    <text evidence="1">Belongs to the prokaryotic molybdopterin-containing oxidoreductase family.</text>
</comment>
<evidence type="ECO:0000256" key="3">
    <source>
        <dbReference type="ARBA" id="ARBA00023004"/>
    </source>
</evidence>
<dbReference type="InterPro" id="IPR006657">
    <property type="entry name" value="MoPterin_dinucl-bd_dom"/>
</dbReference>
<keyword evidence="2" id="KW-0479">Metal-binding</keyword>
<reference evidence="8" key="1">
    <citation type="submission" date="2021-11" db="EMBL/GenBank/DDBJ databases">
        <title>A Novel Adlercreutzia Species, isolated from a Allomyrina dichotoma larva feces.</title>
        <authorList>
            <person name="Suh M.K."/>
        </authorList>
    </citation>
    <scope>NUCLEOTIDE SEQUENCE</scope>
    <source>
        <strain evidence="8">JBNU-10</strain>
    </source>
</reference>
<evidence type="ECO:0000256" key="1">
    <source>
        <dbReference type="ARBA" id="ARBA00010312"/>
    </source>
</evidence>
<keyword evidence="4" id="KW-0411">Iron-sulfur</keyword>
<dbReference type="Proteomes" id="UP001430755">
    <property type="component" value="Unassembled WGS sequence"/>
</dbReference>
<feature type="domain" description="4Fe-4S Mo/W bis-MGD-type" evidence="7">
    <location>
        <begin position="6"/>
        <end position="36"/>
    </location>
</feature>
<dbReference type="InterPro" id="IPR006963">
    <property type="entry name" value="Mopterin_OxRdtase_4Fe-4S_dom"/>
</dbReference>
<name>A0ABS9WFH8_9ACTN</name>
<keyword evidence="9" id="KW-1185">Reference proteome</keyword>
<sequence length="755" mass="81997">MAIEQRKTNCHFCGYLCAFTATVEDGRITAVEPDPTRYPYDPQVLAGCRRWPMNLEVLDGADRVNRPLRRVAGTERGAGAWEEVSWDEALDDIAARLEALRAEHGPGTLASMIGGPHTSFWPLHRFMTLFGSPNNMGIGQICWNPRIWMDVLTFGWTVEADITDETGCVVIWGTNPAESDNSLFWRTLLRIGRSEVPLVVIDPRYTRTAAAADIWLAPRPGTDCALALGMLNVIIAEGLADDAFVGEWCHGFDELAAHVAPWTPEAVAAECGVDADDIRRVARLFAGPYPSALVSGRGIDQVGRSVAPTHRAICCLRAITGNVDRPGACVLAEGSDFTPEVDLELTLEHAGELAARSLNTGVTPLQSYDGYARVAALTERLGRKLPARYLTSAHPDLVLRAMETGEPYPVRALIVEATNPLLTYADTHRVFDALMGLDLIVALDYYLTPTASIADFVLPAAGAMERPTFQAHGGVANIAYGGPAACAPYYERKVDYDVFRELGLRLGQADEWPEETFEDAIAATLAPAGMDWDAYCELGLYHQPPAYAKHLLPGPDGAPQGFATATGRIELASEALDALGGPRLPEPGEPRRLCSDAFVAEREAAGWTHLPLITGARKQPYNASMYFNNEAFRTRHPYPVAEVSEATAAALGLSAGDTVVLATDHGEARFVLATIRMRDGLINADYGWWHPEWAAGAPAFGGMWESNVNCLTSCTVEEGEPMIGTWSYNAVDCMVRADDRPLTWQPGFTPDPAGR</sequence>
<dbReference type="PANTHER" id="PTHR43742:SF6">
    <property type="entry name" value="OXIDOREDUCTASE YYAE-RELATED"/>
    <property type="match status" value="1"/>
</dbReference>
<dbReference type="EMBL" id="JAJMLW010000001">
    <property type="protein sequence ID" value="MCI2241619.1"/>
    <property type="molecule type" value="Genomic_DNA"/>
</dbReference>
<feature type="domain" description="Molybdopterin dinucleotide-binding" evidence="6">
    <location>
        <begin position="612"/>
        <end position="713"/>
    </location>
</feature>
<dbReference type="Pfam" id="PF04879">
    <property type="entry name" value="Molybdop_Fe4S4"/>
    <property type="match status" value="1"/>
</dbReference>
<comment type="caution">
    <text evidence="8">The sequence shown here is derived from an EMBL/GenBank/DDBJ whole genome shotgun (WGS) entry which is preliminary data.</text>
</comment>
<evidence type="ECO:0000259" key="5">
    <source>
        <dbReference type="Pfam" id="PF00384"/>
    </source>
</evidence>
<protein>
    <submittedName>
        <fullName evidence="8">Molybdopterin-dependent oxidoreductase</fullName>
    </submittedName>
</protein>
<dbReference type="PANTHER" id="PTHR43742">
    <property type="entry name" value="TRIMETHYLAMINE-N-OXIDE REDUCTASE"/>
    <property type="match status" value="1"/>
</dbReference>
<accession>A0ABS9WFH8</accession>
<dbReference type="RefSeq" id="WP_242163947.1">
    <property type="nucleotide sequence ID" value="NZ_JAJMLW010000001.1"/>
</dbReference>
<proteinExistence type="inferred from homology"/>